<evidence type="ECO:0000313" key="4">
    <source>
        <dbReference type="EMBL" id="CAG87914.2"/>
    </source>
</evidence>
<organism evidence="4 5">
    <name type="scientific">Debaryomyces hansenii (strain ATCC 36239 / CBS 767 / BCRC 21394 / JCM 1990 / NBRC 0083 / IGC 2968)</name>
    <name type="common">Yeast</name>
    <name type="synonym">Torulaspora hansenii</name>
    <dbReference type="NCBI Taxonomy" id="284592"/>
    <lineage>
        <taxon>Eukaryota</taxon>
        <taxon>Fungi</taxon>
        <taxon>Dikarya</taxon>
        <taxon>Ascomycota</taxon>
        <taxon>Saccharomycotina</taxon>
        <taxon>Pichiomycetes</taxon>
        <taxon>Debaryomycetaceae</taxon>
        <taxon>Debaryomyces</taxon>
    </lineage>
</organism>
<dbReference type="RefSeq" id="XP_459678.2">
    <property type="nucleotide sequence ID" value="XM_459678.1"/>
</dbReference>
<dbReference type="AlphaFoldDB" id="Q6BQ42"/>
<comment type="similarity">
    <text evidence="1">Belongs to the IFRD family.</text>
</comment>
<evidence type="ECO:0000256" key="2">
    <source>
        <dbReference type="SAM" id="MobiDB-lite"/>
    </source>
</evidence>
<dbReference type="OrthoDB" id="18978at2759"/>
<dbReference type="InterPro" id="IPR016024">
    <property type="entry name" value="ARM-type_fold"/>
</dbReference>
<keyword evidence="5" id="KW-1185">Reference proteome</keyword>
<reference evidence="4 5" key="1">
    <citation type="journal article" date="2004" name="Nature">
        <title>Genome evolution in yeasts.</title>
        <authorList>
            <consortium name="Genolevures"/>
            <person name="Dujon B."/>
            <person name="Sherman D."/>
            <person name="Fischer G."/>
            <person name="Durrens P."/>
            <person name="Casaregola S."/>
            <person name="Lafontaine I."/>
            <person name="de Montigny J."/>
            <person name="Marck C."/>
            <person name="Neuveglise C."/>
            <person name="Talla E."/>
            <person name="Goffard N."/>
            <person name="Frangeul L."/>
            <person name="Aigle M."/>
            <person name="Anthouard V."/>
            <person name="Babour A."/>
            <person name="Barbe V."/>
            <person name="Barnay S."/>
            <person name="Blanchin S."/>
            <person name="Beckerich J.M."/>
            <person name="Beyne E."/>
            <person name="Bleykasten C."/>
            <person name="Boisrame A."/>
            <person name="Boyer J."/>
            <person name="Cattolico L."/>
            <person name="Confanioleri F."/>
            <person name="de Daruvar A."/>
            <person name="Despons L."/>
            <person name="Fabre E."/>
            <person name="Fairhead C."/>
            <person name="Ferry-Dumazet H."/>
            <person name="Groppi A."/>
            <person name="Hantraye F."/>
            <person name="Hennequin C."/>
            <person name="Jauniaux N."/>
            <person name="Joyet P."/>
            <person name="Kachouri R."/>
            <person name="Kerrest A."/>
            <person name="Koszul R."/>
            <person name="Lemaire M."/>
            <person name="Lesur I."/>
            <person name="Ma L."/>
            <person name="Muller H."/>
            <person name="Nicaud J.M."/>
            <person name="Nikolski M."/>
            <person name="Oztas S."/>
            <person name="Ozier-Kalogeropoulos O."/>
            <person name="Pellenz S."/>
            <person name="Potier S."/>
            <person name="Richard G.F."/>
            <person name="Straub M.L."/>
            <person name="Suleau A."/>
            <person name="Swennene D."/>
            <person name="Tekaia F."/>
            <person name="Wesolowski-Louvel M."/>
            <person name="Westhof E."/>
            <person name="Wirth B."/>
            <person name="Zeniou-Meyer M."/>
            <person name="Zivanovic I."/>
            <person name="Bolotin-Fukuhara M."/>
            <person name="Thierry A."/>
            <person name="Bouchier C."/>
            <person name="Caudron B."/>
            <person name="Scarpelli C."/>
            <person name="Gaillardin C."/>
            <person name="Weissenbach J."/>
            <person name="Wincker P."/>
            <person name="Souciet J.L."/>
        </authorList>
    </citation>
    <scope>NUCLEOTIDE SEQUENCE [LARGE SCALE GENOMIC DNA]</scope>
    <source>
        <strain evidence="5">ATCC 36239 / CBS 767 / BCRC 21394 / JCM 1990 / NBRC 0083 / IGC 2968</strain>
    </source>
</reference>
<dbReference type="HOGENOM" id="CLU_528991_0_0_1"/>
<dbReference type="GeneID" id="2902933"/>
<dbReference type="Pfam" id="PF05004">
    <property type="entry name" value="IFRD"/>
    <property type="match status" value="1"/>
</dbReference>
<protein>
    <submittedName>
        <fullName evidence="4">DEHA2E08536p</fullName>
    </submittedName>
</protein>
<name>Q6BQ42_DEBHA</name>
<feature type="compositionally biased region" description="Low complexity" evidence="2">
    <location>
        <begin position="18"/>
        <end position="28"/>
    </location>
</feature>
<dbReference type="PANTHER" id="PTHR12354">
    <property type="entry name" value="INTERFERON-RELATED DEVELOPMENTAL REGULATOR"/>
    <property type="match status" value="1"/>
</dbReference>
<dbReference type="eggNOG" id="ENOG502S10Q">
    <property type="taxonomic scope" value="Eukaryota"/>
</dbReference>
<dbReference type="VEuPathDB" id="FungiDB:DEHA2E08536g"/>
<proteinExistence type="inferred from homology"/>
<feature type="region of interest" description="Disordered" evidence="2">
    <location>
        <begin position="1"/>
        <end position="39"/>
    </location>
</feature>
<feature type="compositionally biased region" description="Basic residues" evidence="2">
    <location>
        <begin position="1"/>
        <end position="10"/>
    </location>
</feature>
<accession>Q6BQ42</accession>
<dbReference type="OMA" id="SPYYEQE"/>
<dbReference type="InterPro" id="IPR007701">
    <property type="entry name" value="Interferon-rel_develop_reg_N"/>
</dbReference>
<evidence type="ECO:0000256" key="1">
    <source>
        <dbReference type="ARBA" id="ARBA00008828"/>
    </source>
</evidence>
<sequence length="560" mass="62996">MPMRPSGHKKFLQEDVKSNSSSRSASRVRTPKVDGEENGSLDVNFQSIEELLTMKLESLQSLLEKQSLQDESTITGNTDSQDYKQKSISNLNQARIQSGSTTINDIIHSLSMSRTEVSSQSREMLLAQLYKLIVSKPLVVYNEENAGTKNYVSEDKVLELIKLLTSGDYRSPSEFLLLFRSCIGLLASDIDEFGELISQDFLNLVQRLIQDPTTQTVNSENKASVITGYTGLLMILHNGSSSYGIDDKVTSLIELAEGYNASSNTLTAQLRSGDREYSTFFAEDVDKKIISDSVNQANGEAAVAIAALHGAGCLLTLIERGEYLNDYITDTMPKLVALVDNENIEIAKAAGRIIALCYEIFTYDNSGDADEETEYNANSPYYEQEELSAIIERLANFSTHKITKKNKKETHSIFRDILYTIANYTSYEKRIEILKKSPEGIDIINSLMDSNYIKLSKTRSLAINSWFLYLRLIHLKWCFSFGVHNQLVSNDTIRDILKEPPSDYQLKYGGNDAYGDEDYDDSFNISVSDKFATDDKKRTEQIRKARVNKLAETIEDLEIK</sequence>
<dbReference type="PANTHER" id="PTHR12354:SF1">
    <property type="entry name" value="INTERFERON-RELATED DEVELOPMENTAL REGULATOR 1"/>
    <property type="match status" value="1"/>
</dbReference>
<dbReference type="SUPFAM" id="SSF48371">
    <property type="entry name" value="ARM repeat"/>
    <property type="match status" value="1"/>
</dbReference>
<evidence type="ECO:0000259" key="3">
    <source>
        <dbReference type="Pfam" id="PF05004"/>
    </source>
</evidence>
<feature type="domain" description="Interferon-related developmental regulator N-terminal" evidence="3">
    <location>
        <begin position="74"/>
        <end position="421"/>
    </location>
</feature>
<gene>
    <name evidence="4" type="ordered locus">DEHA2E08536g</name>
</gene>
<dbReference type="KEGG" id="dha:DEHA2E08536g"/>
<dbReference type="Proteomes" id="UP000000599">
    <property type="component" value="Chromosome E"/>
</dbReference>
<evidence type="ECO:0000313" key="5">
    <source>
        <dbReference type="Proteomes" id="UP000000599"/>
    </source>
</evidence>
<dbReference type="InParanoid" id="Q6BQ42"/>
<dbReference type="STRING" id="284592.Q6BQ42"/>
<dbReference type="InterPro" id="IPR039777">
    <property type="entry name" value="IFRD"/>
</dbReference>
<dbReference type="EMBL" id="CR382137">
    <property type="protein sequence ID" value="CAG87914.2"/>
    <property type="molecule type" value="Genomic_DNA"/>
</dbReference>